<dbReference type="RefSeq" id="WP_200128137.1">
    <property type="nucleotide sequence ID" value="NZ_CP054705.1"/>
</dbReference>
<organism evidence="3 4">
    <name type="scientific">Salicibibacter cibarius</name>
    <dbReference type="NCBI Taxonomy" id="2743000"/>
    <lineage>
        <taxon>Bacteria</taxon>
        <taxon>Bacillati</taxon>
        <taxon>Bacillota</taxon>
        <taxon>Bacilli</taxon>
        <taxon>Bacillales</taxon>
        <taxon>Bacillaceae</taxon>
        <taxon>Salicibibacter</taxon>
    </lineage>
</organism>
<dbReference type="Gene3D" id="2.30.110.10">
    <property type="entry name" value="Electron Transport, Fmn-binding Protein, Chain A"/>
    <property type="match status" value="1"/>
</dbReference>
<keyword evidence="4" id="KW-1185">Reference proteome</keyword>
<feature type="domain" description="Flavin reductase like" evidence="2">
    <location>
        <begin position="10"/>
        <end position="153"/>
    </location>
</feature>
<keyword evidence="1" id="KW-0560">Oxidoreductase</keyword>
<accession>A0A7T7CB72</accession>
<dbReference type="PANTHER" id="PTHR30466">
    <property type="entry name" value="FLAVIN REDUCTASE"/>
    <property type="match status" value="1"/>
</dbReference>
<dbReference type="Proteomes" id="UP000595823">
    <property type="component" value="Chromosome"/>
</dbReference>
<dbReference type="SUPFAM" id="SSF50475">
    <property type="entry name" value="FMN-binding split barrel"/>
    <property type="match status" value="1"/>
</dbReference>
<evidence type="ECO:0000313" key="3">
    <source>
        <dbReference type="EMBL" id="QQK75499.1"/>
    </source>
</evidence>
<protein>
    <submittedName>
        <fullName evidence="3">Flavin reductase</fullName>
    </submittedName>
</protein>
<sequence>MDDLQFRQAMGKFSTGVTILTTEHDGKPHGMTANAFMSVSMNPKLVAVSVDHKTDMYEKILNAKKYAVSILDTAQAELSKTFAKQLPGKEQFAFTTFHSLPIVPDALVHLACDVVQEVKAGDHTIFIGEVKDIQTKDEENEEPLVYYRSKYHTLQ</sequence>
<reference evidence="3 4" key="1">
    <citation type="submission" date="2020-06" db="EMBL/GenBank/DDBJ databases">
        <title>Genomic analysis of Salicibibacter sp. NKC5-3.</title>
        <authorList>
            <person name="Oh Y.J."/>
        </authorList>
    </citation>
    <scope>NUCLEOTIDE SEQUENCE [LARGE SCALE GENOMIC DNA]</scope>
    <source>
        <strain evidence="3 4">NKC5-3</strain>
    </source>
</reference>
<evidence type="ECO:0000259" key="2">
    <source>
        <dbReference type="SMART" id="SM00903"/>
    </source>
</evidence>
<dbReference type="KEGG" id="scia:HUG15_07825"/>
<dbReference type="InterPro" id="IPR002563">
    <property type="entry name" value="Flavin_Rdtase-like_dom"/>
</dbReference>
<evidence type="ECO:0000313" key="4">
    <source>
        <dbReference type="Proteomes" id="UP000595823"/>
    </source>
</evidence>
<dbReference type="AlphaFoldDB" id="A0A7T7CB72"/>
<dbReference type="GO" id="GO:0042602">
    <property type="term" value="F:riboflavin reductase (NADPH) activity"/>
    <property type="evidence" value="ECO:0007669"/>
    <property type="project" value="TreeGrafter"/>
</dbReference>
<dbReference type="GO" id="GO:0010181">
    <property type="term" value="F:FMN binding"/>
    <property type="evidence" value="ECO:0007669"/>
    <property type="project" value="InterPro"/>
</dbReference>
<evidence type="ECO:0000256" key="1">
    <source>
        <dbReference type="ARBA" id="ARBA00023002"/>
    </source>
</evidence>
<dbReference type="EMBL" id="CP054705">
    <property type="protein sequence ID" value="QQK75499.1"/>
    <property type="molecule type" value="Genomic_DNA"/>
</dbReference>
<gene>
    <name evidence="3" type="ORF">HUG15_07825</name>
</gene>
<dbReference type="PANTHER" id="PTHR30466:SF1">
    <property type="entry name" value="FMN REDUCTASE (NADH) RUTF"/>
    <property type="match status" value="1"/>
</dbReference>
<dbReference type="SMART" id="SM00903">
    <property type="entry name" value="Flavin_Reduct"/>
    <property type="match status" value="1"/>
</dbReference>
<dbReference type="Pfam" id="PF01613">
    <property type="entry name" value="Flavin_Reduct"/>
    <property type="match status" value="1"/>
</dbReference>
<name>A0A7T7CB72_9BACI</name>
<dbReference type="InterPro" id="IPR012349">
    <property type="entry name" value="Split_barrel_FMN-bd"/>
</dbReference>
<proteinExistence type="predicted"/>
<dbReference type="InterPro" id="IPR050268">
    <property type="entry name" value="NADH-dep_flavin_reductase"/>
</dbReference>